<proteinExistence type="predicted"/>
<name>A0A2N0X5L9_9CORY</name>
<reference evidence="2 3" key="1">
    <citation type="submission" date="2017-12" db="EMBL/GenBank/DDBJ databases">
        <title>Corynebacterium mastitidis 16-1433 Genome.</title>
        <authorList>
            <person name="Gulvik C.A."/>
        </authorList>
    </citation>
    <scope>NUCLEOTIDE SEQUENCE [LARGE SCALE GENOMIC DNA]</scope>
    <source>
        <strain evidence="2 3">16-1433</strain>
    </source>
</reference>
<evidence type="ECO:0000313" key="3">
    <source>
        <dbReference type="Proteomes" id="UP000233249"/>
    </source>
</evidence>
<evidence type="ECO:0000256" key="1">
    <source>
        <dbReference type="SAM" id="MobiDB-lite"/>
    </source>
</evidence>
<organism evidence="2 3">
    <name type="scientific">Corynebacterium mastitidis</name>
    <dbReference type="NCBI Taxonomy" id="161890"/>
    <lineage>
        <taxon>Bacteria</taxon>
        <taxon>Bacillati</taxon>
        <taxon>Actinomycetota</taxon>
        <taxon>Actinomycetes</taxon>
        <taxon>Mycobacteriales</taxon>
        <taxon>Corynebacteriaceae</taxon>
        <taxon>Corynebacterium</taxon>
    </lineage>
</organism>
<evidence type="ECO:0000313" key="2">
    <source>
        <dbReference type="EMBL" id="PKF68002.1"/>
    </source>
</evidence>
<feature type="compositionally biased region" description="Low complexity" evidence="1">
    <location>
        <begin position="93"/>
        <end position="107"/>
    </location>
</feature>
<sequence>MAVAGVVAAILIAAGLFFFLGRATGASSGSQEPEVITETRVSTVTVTETVQDDSGLHLPDLPSEIPTIPDVQVPSWLQDLLNGSPEDAPAEVEQYQEQYQQYQEPQA</sequence>
<comment type="caution">
    <text evidence="2">The sequence shown here is derived from an EMBL/GenBank/DDBJ whole genome shotgun (WGS) entry which is preliminary data.</text>
</comment>
<feature type="region of interest" description="Disordered" evidence="1">
    <location>
        <begin position="80"/>
        <end position="107"/>
    </location>
</feature>
<accession>A0A2N0X5L9</accession>
<dbReference type="Proteomes" id="UP000233249">
    <property type="component" value="Unassembled WGS sequence"/>
</dbReference>
<dbReference type="AlphaFoldDB" id="A0A2N0X5L9"/>
<gene>
    <name evidence="2" type="ORF">CXB45_09340</name>
</gene>
<dbReference type="EMBL" id="PJAF01000031">
    <property type="protein sequence ID" value="PKF68002.1"/>
    <property type="molecule type" value="Genomic_DNA"/>
</dbReference>
<protein>
    <submittedName>
        <fullName evidence="2">Uncharacterized protein</fullName>
    </submittedName>
</protein>
<dbReference type="STRING" id="1121365.GCA_000375365_02043"/>